<evidence type="ECO:0000313" key="2">
    <source>
        <dbReference type="EMBL" id="GBO07639.1"/>
    </source>
</evidence>
<sequence>MDPTTLLTIVCALSLGGGVAAREPEQGECVESFIDVYPPQIMETWYVMMHTDSLQMAPTPDCLIIKFGRRMSFNSEIRMDIIYSKEGTSSEEEVPFLRGEVNVRGKEPFGVDLPL</sequence>
<comment type="caution">
    <text evidence="2">The sequence shown here is derived from an EMBL/GenBank/DDBJ whole genome shotgun (WGS) entry which is preliminary data.</text>
</comment>
<dbReference type="Proteomes" id="UP000499080">
    <property type="component" value="Unassembled WGS sequence"/>
</dbReference>
<evidence type="ECO:0000313" key="3">
    <source>
        <dbReference type="Proteomes" id="UP000499080"/>
    </source>
</evidence>
<evidence type="ECO:0008006" key="4">
    <source>
        <dbReference type="Google" id="ProtNLM"/>
    </source>
</evidence>
<reference evidence="2 3" key="1">
    <citation type="journal article" date="2019" name="Sci. Rep.">
        <title>Orb-weaving spider Araneus ventricosus genome elucidates the spidroin gene catalogue.</title>
        <authorList>
            <person name="Kono N."/>
            <person name="Nakamura H."/>
            <person name="Ohtoshi R."/>
            <person name="Moran D.A.P."/>
            <person name="Shinohara A."/>
            <person name="Yoshida Y."/>
            <person name="Fujiwara M."/>
            <person name="Mori M."/>
            <person name="Tomita M."/>
            <person name="Arakawa K."/>
        </authorList>
    </citation>
    <scope>NUCLEOTIDE SEQUENCE [LARGE SCALE GENOMIC DNA]</scope>
</reference>
<feature type="non-terminal residue" evidence="2">
    <location>
        <position position="115"/>
    </location>
</feature>
<keyword evidence="3" id="KW-1185">Reference proteome</keyword>
<proteinExistence type="predicted"/>
<protein>
    <recommendedName>
        <fullName evidence="4">CUB domain-containing protein</fullName>
    </recommendedName>
</protein>
<dbReference type="OrthoDB" id="6407343at2759"/>
<gene>
    <name evidence="2" type="ORF">AVEN_118882_1</name>
</gene>
<dbReference type="EMBL" id="BGPR01033627">
    <property type="protein sequence ID" value="GBO07639.1"/>
    <property type="molecule type" value="Genomic_DNA"/>
</dbReference>
<feature type="signal peptide" evidence="1">
    <location>
        <begin position="1"/>
        <end position="21"/>
    </location>
</feature>
<organism evidence="2 3">
    <name type="scientific">Araneus ventricosus</name>
    <name type="common">Orbweaver spider</name>
    <name type="synonym">Epeira ventricosa</name>
    <dbReference type="NCBI Taxonomy" id="182803"/>
    <lineage>
        <taxon>Eukaryota</taxon>
        <taxon>Metazoa</taxon>
        <taxon>Ecdysozoa</taxon>
        <taxon>Arthropoda</taxon>
        <taxon>Chelicerata</taxon>
        <taxon>Arachnida</taxon>
        <taxon>Araneae</taxon>
        <taxon>Araneomorphae</taxon>
        <taxon>Entelegynae</taxon>
        <taxon>Araneoidea</taxon>
        <taxon>Araneidae</taxon>
        <taxon>Araneus</taxon>
    </lineage>
</organism>
<evidence type="ECO:0000256" key="1">
    <source>
        <dbReference type="SAM" id="SignalP"/>
    </source>
</evidence>
<dbReference type="AlphaFoldDB" id="A0A4Y2U3Q9"/>
<keyword evidence="1" id="KW-0732">Signal</keyword>
<name>A0A4Y2U3Q9_ARAVE</name>
<feature type="chain" id="PRO_5021255755" description="CUB domain-containing protein" evidence="1">
    <location>
        <begin position="22"/>
        <end position="115"/>
    </location>
</feature>
<accession>A0A4Y2U3Q9</accession>